<dbReference type="Gene3D" id="3.40.50.2300">
    <property type="match status" value="1"/>
</dbReference>
<dbReference type="InterPro" id="IPR052893">
    <property type="entry name" value="TCS_response_regulator"/>
</dbReference>
<dbReference type="CDD" id="cd17557">
    <property type="entry name" value="REC_Rcp-like"/>
    <property type="match status" value="1"/>
</dbReference>
<proteinExistence type="predicted"/>
<evidence type="ECO:0000256" key="1">
    <source>
        <dbReference type="PROSITE-ProRule" id="PRU00169"/>
    </source>
</evidence>
<protein>
    <submittedName>
        <fullName evidence="3">Response regulator</fullName>
    </submittedName>
</protein>
<accession>A0A178MHS4</accession>
<dbReference type="AlphaFoldDB" id="A0A178MHS4"/>
<dbReference type="Pfam" id="PF00072">
    <property type="entry name" value="Response_reg"/>
    <property type="match status" value="1"/>
</dbReference>
<gene>
    <name evidence="3" type="ORF">A6A04_04985</name>
</gene>
<dbReference type="Proteomes" id="UP000078428">
    <property type="component" value="Unassembled WGS sequence"/>
</dbReference>
<evidence type="ECO:0000313" key="3">
    <source>
        <dbReference type="EMBL" id="OAN48113.1"/>
    </source>
</evidence>
<keyword evidence="4" id="KW-1185">Reference proteome</keyword>
<dbReference type="InterPro" id="IPR011006">
    <property type="entry name" value="CheY-like_superfamily"/>
</dbReference>
<dbReference type="PROSITE" id="PS50110">
    <property type="entry name" value="RESPONSE_REGULATORY"/>
    <property type="match status" value="1"/>
</dbReference>
<dbReference type="EMBL" id="LWQT01000077">
    <property type="protein sequence ID" value="OAN48113.1"/>
    <property type="molecule type" value="Genomic_DNA"/>
</dbReference>
<dbReference type="STRING" id="1285242.A6A04_04985"/>
<dbReference type="GO" id="GO:0000160">
    <property type="term" value="P:phosphorelay signal transduction system"/>
    <property type="evidence" value="ECO:0007669"/>
    <property type="project" value="InterPro"/>
</dbReference>
<sequence length="145" mass="15859">MSEKGSSAFLVFLAEDDPGDANLVKTAFQEGGYSCQIEHAWDGAELMLMLKSALDSGARLPDLLVLDINMPRKNGIEVLSEVKADAALRDIPVVMLTTSEADRDVAKAYQTGASGYVSKPVDVDSLFNLIKGIEDYWFGTMRRPR</sequence>
<reference evidence="3 4" key="1">
    <citation type="submission" date="2016-04" db="EMBL/GenBank/DDBJ databases">
        <title>Draft genome sequence of freshwater magnetotactic bacteria Magnetospirillum marisnigri SP-1 and Magnetospirillum moscoviense BB-1.</title>
        <authorList>
            <person name="Koziaeva V."/>
            <person name="Dziuba M.V."/>
            <person name="Ivanov T.M."/>
            <person name="Kuznetsov B."/>
            <person name="Grouzdev D.S."/>
        </authorList>
    </citation>
    <scope>NUCLEOTIDE SEQUENCE [LARGE SCALE GENOMIC DNA]</scope>
    <source>
        <strain evidence="3 4">SP-1</strain>
    </source>
</reference>
<dbReference type="SUPFAM" id="SSF52172">
    <property type="entry name" value="CheY-like"/>
    <property type="match status" value="1"/>
</dbReference>
<dbReference type="RefSeq" id="WP_068494337.1">
    <property type="nucleotide sequence ID" value="NZ_LWQT01000077.1"/>
</dbReference>
<organism evidence="3 4">
    <name type="scientific">Paramagnetospirillum marisnigri</name>
    <dbReference type="NCBI Taxonomy" id="1285242"/>
    <lineage>
        <taxon>Bacteria</taxon>
        <taxon>Pseudomonadati</taxon>
        <taxon>Pseudomonadota</taxon>
        <taxon>Alphaproteobacteria</taxon>
        <taxon>Rhodospirillales</taxon>
        <taxon>Magnetospirillaceae</taxon>
        <taxon>Paramagnetospirillum</taxon>
    </lineage>
</organism>
<name>A0A178MHS4_9PROT</name>
<dbReference type="InterPro" id="IPR001789">
    <property type="entry name" value="Sig_transdc_resp-reg_receiver"/>
</dbReference>
<keyword evidence="1" id="KW-0597">Phosphoprotein</keyword>
<dbReference type="SMART" id="SM00448">
    <property type="entry name" value="REC"/>
    <property type="match status" value="1"/>
</dbReference>
<feature type="modified residue" description="4-aspartylphosphate" evidence="1">
    <location>
        <position position="67"/>
    </location>
</feature>
<evidence type="ECO:0000259" key="2">
    <source>
        <dbReference type="PROSITE" id="PS50110"/>
    </source>
</evidence>
<feature type="domain" description="Response regulatory" evidence="2">
    <location>
        <begin position="10"/>
        <end position="134"/>
    </location>
</feature>
<evidence type="ECO:0000313" key="4">
    <source>
        <dbReference type="Proteomes" id="UP000078428"/>
    </source>
</evidence>
<dbReference type="PANTHER" id="PTHR44520">
    <property type="entry name" value="RESPONSE REGULATOR RCP1-RELATED"/>
    <property type="match status" value="1"/>
</dbReference>
<dbReference type="OrthoDB" id="9793549at2"/>
<comment type="caution">
    <text evidence="3">The sequence shown here is derived from an EMBL/GenBank/DDBJ whole genome shotgun (WGS) entry which is preliminary data.</text>
</comment>
<dbReference type="PANTHER" id="PTHR44520:SF2">
    <property type="entry name" value="RESPONSE REGULATOR RCP1"/>
    <property type="match status" value="1"/>
</dbReference>